<dbReference type="SUPFAM" id="SSF55729">
    <property type="entry name" value="Acyl-CoA N-acyltransferases (Nat)"/>
    <property type="match status" value="1"/>
</dbReference>
<dbReference type="PANTHER" id="PTHR43328:SF1">
    <property type="entry name" value="N-ACETYLTRANSFERASE DOMAIN-CONTAINING PROTEIN"/>
    <property type="match status" value="1"/>
</dbReference>
<dbReference type="EMBL" id="BMMX01000018">
    <property type="protein sequence ID" value="GGL00580.1"/>
    <property type="molecule type" value="Genomic_DNA"/>
</dbReference>
<reference evidence="3" key="1">
    <citation type="journal article" date="2014" name="Int. J. Syst. Evol. Microbiol.">
        <title>Complete genome sequence of Corynebacterium casei LMG S-19264T (=DSM 44701T), isolated from a smear-ripened cheese.</title>
        <authorList>
            <consortium name="US DOE Joint Genome Institute (JGI-PGF)"/>
            <person name="Walter F."/>
            <person name="Albersmeier A."/>
            <person name="Kalinowski J."/>
            <person name="Ruckert C."/>
        </authorList>
    </citation>
    <scope>NUCLEOTIDE SEQUENCE</scope>
    <source>
        <strain evidence="3">CGMCC 4.7299</strain>
    </source>
</reference>
<dbReference type="Pfam" id="PF13302">
    <property type="entry name" value="Acetyltransf_3"/>
    <property type="match status" value="1"/>
</dbReference>
<name>A0A8J3FPE2_9ACTN</name>
<feature type="compositionally biased region" description="Gly residues" evidence="1">
    <location>
        <begin position="9"/>
        <end position="32"/>
    </location>
</feature>
<reference evidence="3" key="2">
    <citation type="submission" date="2020-09" db="EMBL/GenBank/DDBJ databases">
        <authorList>
            <person name="Sun Q."/>
            <person name="Zhou Y."/>
        </authorList>
    </citation>
    <scope>NUCLEOTIDE SEQUENCE</scope>
    <source>
        <strain evidence="3">CGMCC 4.7299</strain>
    </source>
</reference>
<organism evidence="3 4">
    <name type="scientific">Mangrovihabitans endophyticus</name>
    <dbReference type="NCBI Taxonomy" id="1751298"/>
    <lineage>
        <taxon>Bacteria</taxon>
        <taxon>Bacillati</taxon>
        <taxon>Actinomycetota</taxon>
        <taxon>Actinomycetes</taxon>
        <taxon>Micromonosporales</taxon>
        <taxon>Micromonosporaceae</taxon>
        <taxon>Mangrovihabitans</taxon>
    </lineage>
</organism>
<feature type="region of interest" description="Disordered" evidence="1">
    <location>
        <begin position="1"/>
        <end position="37"/>
    </location>
</feature>
<gene>
    <name evidence="3" type="ORF">GCM10012284_38810</name>
</gene>
<dbReference type="Proteomes" id="UP000656042">
    <property type="component" value="Unassembled WGS sequence"/>
</dbReference>
<accession>A0A8J3FPE2</accession>
<dbReference type="PANTHER" id="PTHR43328">
    <property type="entry name" value="ACETYLTRANSFERASE-RELATED"/>
    <property type="match status" value="1"/>
</dbReference>
<dbReference type="InterPro" id="IPR000182">
    <property type="entry name" value="GNAT_dom"/>
</dbReference>
<evidence type="ECO:0000313" key="4">
    <source>
        <dbReference type="Proteomes" id="UP000656042"/>
    </source>
</evidence>
<evidence type="ECO:0000259" key="2">
    <source>
        <dbReference type="PROSITE" id="PS51186"/>
    </source>
</evidence>
<sequence length="194" mass="20411">MNSNAPGTGVPGTVGTGTGPGTGTGTGTGTGPGPGPAVTLRAVADADLDALYDQMRDRQAVWMAAFTADDPDDRAGFDAHFVRLRTSPYVVLRAVEADGVLAGTIASFVVAGDTEITYWIDRKQWGRGVASRALASFLRMQTVRPMYARAAADNHGSLRVLQKAGFRIIGTETPYANARDAVIEETLLRLDGQA</sequence>
<dbReference type="GO" id="GO:0016747">
    <property type="term" value="F:acyltransferase activity, transferring groups other than amino-acyl groups"/>
    <property type="evidence" value="ECO:0007669"/>
    <property type="project" value="InterPro"/>
</dbReference>
<feature type="domain" description="N-acetyltransferase" evidence="2">
    <location>
        <begin position="38"/>
        <end position="189"/>
    </location>
</feature>
<dbReference type="RefSeq" id="WP_229715967.1">
    <property type="nucleotide sequence ID" value="NZ_BMMX01000018.1"/>
</dbReference>
<comment type="caution">
    <text evidence="3">The sequence shown here is derived from an EMBL/GenBank/DDBJ whole genome shotgun (WGS) entry which is preliminary data.</text>
</comment>
<evidence type="ECO:0000313" key="3">
    <source>
        <dbReference type="EMBL" id="GGL00580.1"/>
    </source>
</evidence>
<dbReference type="PROSITE" id="PS51186">
    <property type="entry name" value="GNAT"/>
    <property type="match status" value="1"/>
</dbReference>
<dbReference type="InterPro" id="IPR016181">
    <property type="entry name" value="Acyl_CoA_acyltransferase"/>
</dbReference>
<dbReference type="AlphaFoldDB" id="A0A8J3FPE2"/>
<keyword evidence="4" id="KW-1185">Reference proteome</keyword>
<proteinExistence type="predicted"/>
<evidence type="ECO:0000256" key="1">
    <source>
        <dbReference type="SAM" id="MobiDB-lite"/>
    </source>
</evidence>
<protein>
    <submittedName>
        <fullName evidence="3">N-acetyltransferase</fullName>
    </submittedName>
</protein>
<dbReference type="Gene3D" id="3.40.630.30">
    <property type="match status" value="1"/>
</dbReference>